<name>A0AAD0Q8I8_9ACTN</name>
<dbReference type="KEGG" id="scav:CVT27_24975"/>
<gene>
    <name evidence="1" type="ORF">DTW94_25200</name>
</gene>
<sequence>MLVWLLSDEWTGRSGSTCPHHPACAAPARVRAGKQKTPRGCERSARGSGARWPCRTGWYGTVTADRRACCQ</sequence>
<proteinExistence type="predicted"/>
<reference evidence="1 2" key="1">
    <citation type="submission" date="2018-07" db="EMBL/GenBank/DDBJ databases">
        <title>Complete genome sequence of soil actinomycete Streptomyces cavourensis tj430.</title>
        <authorList>
            <person name="Wang P."/>
            <person name="Huang Y."/>
        </authorList>
    </citation>
    <scope>NUCLEOTIDE SEQUENCE [LARGE SCALE GENOMIC DNA]</scope>
    <source>
        <strain evidence="1 2">TJ430</strain>
    </source>
</reference>
<dbReference type="Proteomes" id="UP000253779">
    <property type="component" value="Chromosome"/>
</dbReference>
<organism evidence="1 2">
    <name type="scientific">Streptomyces cavourensis</name>
    <dbReference type="NCBI Taxonomy" id="67258"/>
    <lineage>
        <taxon>Bacteria</taxon>
        <taxon>Bacillati</taxon>
        <taxon>Actinomycetota</taxon>
        <taxon>Actinomycetes</taxon>
        <taxon>Kitasatosporales</taxon>
        <taxon>Streptomycetaceae</taxon>
        <taxon>Streptomyces</taxon>
    </lineage>
</organism>
<protein>
    <submittedName>
        <fullName evidence="1">Uncharacterized protein</fullName>
    </submittedName>
</protein>
<dbReference type="EMBL" id="CP030930">
    <property type="protein sequence ID" value="AXI74204.1"/>
    <property type="molecule type" value="Genomic_DNA"/>
</dbReference>
<dbReference type="AlphaFoldDB" id="A0AAD0Q8I8"/>
<evidence type="ECO:0000313" key="2">
    <source>
        <dbReference type="Proteomes" id="UP000253779"/>
    </source>
</evidence>
<evidence type="ECO:0000313" key="1">
    <source>
        <dbReference type="EMBL" id="AXI74204.1"/>
    </source>
</evidence>
<accession>A0AAD0Q8I8</accession>